<organism evidence="2 3">
    <name type="scientific">Plakobranchus ocellatus</name>
    <dbReference type="NCBI Taxonomy" id="259542"/>
    <lineage>
        <taxon>Eukaryota</taxon>
        <taxon>Metazoa</taxon>
        <taxon>Spiralia</taxon>
        <taxon>Lophotrochozoa</taxon>
        <taxon>Mollusca</taxon>
        <taxon>Gastropoda</taxon>
        <taxon>Heterobranchia</taxon>
        <taxon>Euthyneura</taxon>
        <taxon>Panpulmonata</taxon>
        <taxon>Sacoglossa</taxon>
        <taxon>Placobranchoidea</taxon>
        <taxon>Plakobranchidae</taxon>
        <taxon>Plakobranchus</taxon>
    </lineage>
</organism>
<evidence type="ECO:0000313" key="2">
    <source>
        <dbReference type="EMBL" id="GFN94114.1"/>
    </source>
</evidence>
<reference evidence="2 3" key="1">
    <citation type="journal article" date="2021" name="Elife">
        <title>Chloroplast acquisition without the gene transfer in kleptoplastic sea slugs, Plakobranchus ocellatus.</title>
        <authorList>
            <person name="Maeda T."/>
            <person name="Takahashi S."/>
            <person name="Yoshida T."/>
            <person name="Shimamura S."/>
            <person name="Takaki Y."/>
            <person name="Nagai Y."/>
            <person name="Toyoda A."/>
            <person name="Suzuki Y."/>
            <person name="Arimoto A."/>
            <person name="Ishii H."/>
            <person name="Satoh N."/>
            <person name="Nishiyama T."/>
            <person name="Hasebe M."/>
            <person name="Maruyama T."/>
            <person name="Minagawa J."/>
            <person name="Obokata J."/>
            <person name="Shigenobu S."/>
        </authorList>
    </citation>
    <scope>NUCLEOTIDE SEQUENCE [LARGE SCALE GENOMIC DNA]</scope>
</reference>
<keyword evidence="2" id="KW-0969">Cilium</keyword>
<dbReference type="PANTHER" id="PTHR28617:SF1">
    <property type="entry name" value="CILIA- AND FLAGELLA-ASSOCIATED PROTEIN 77"/>
    <property type="match status" value="1"/>
</dbReference>
<protein>
    <submittedName>
        <fullName evidence="2">Cilia- and flagella-associated protein 77</fullName>
    </submittedName>
</protein>
<feature type="region of interest" description="Disordered" evidence="1">
    <location>
        <begin position="60"/>
        <end position="82"/>
    </location>
</feature>
<accession>A0AAV3ZEU1</accession>
<keyword evidence="2" id="KW-0966">Cell projection</keyword>
<evidence type="ECO:0000256" key="1">
    <source>
        <dbReference type="SAM" id="MobiDB-lite"/>
    </source>
</evidence>
<evidence type="ECO:0000313" key="3">
    <source>
        <dbReference type="Proteomes" id="UP000735302"/>
    </source>
</evidence>
<dbReference type="PANTHER" id="PTHR28617">
    <property type="entry name" value="CILIA- AND FLAGELLA-ASSOCIATED PROTEIN 77"/>
    <property type="match status" value="1"/>
</dbReference>
<proteinExistence type="predicted"/>
<comment type="caution">
    <text evidence="2">The sequence shown here is derived from an EMBL/GenBank/DDBJ whole genome shotgun (WGS) entry which is preliminary data.</text>
</comment>
<keyword evidence="3" id="KW-1185">Reference proteome</keyword>
<dbReference type="Pfam" id="PF14825">
    <property type="entry name" value="CFAP77"/>
    <property type="match status" value="1"/>
</dbReference>
<dbReference type="Proteomes" id="UP000735302">
    <property type="component" value="Unassembled WGS sequence"/>
</dbReference>
<keyword evidence="2" id="KW-0282">Flagellum</keyword>
<name>A0AAV3ZEU1_9GAST</name>
<dbReference type="InterPro" id="IPR029147">
    <property type="entry name" value="CFAP77"/>
</dbReference>
<gene>
    <name evidence="2" type="ORF">PoB_002062000</name>
</gene>
<dbReference type="AlphaFoldDB" id="A0AAV3ZEU1"/>
<dbReference type="EMBL" id="BLXT01002413">
    <property type="protein sequence ID" value="GFN94114.1"/>
    <property type="molecule type" value="Genomic_DNA"/>
</dbReference>
<sequence length="372" mass="42569">MSGHQDDFQCCCTPSCRRESFIGRETVWTGWHKRPPPRDPFDIRDKCALRCAVDPEKKKEAPAKPLKKHVSGTCQEPPYPEDFHPQLRVLKKQLDEKREAVTDADLKFAHTAVGLVGKHRESMLDNRLLHRHQVGIPLRCCRDIPCEDFRYGITREKSWKVSHALSAWAGTGLQEPARQSIKKAPKRLCCTDMLALNRAALNAGVTTAHEYRDYRNTHSVTFSKYARKGGERLPPIEVDKNAVYGKKSNYVSSMPELLSDKELQEWQQCVRSCIRERKVIEKQSKPDPWKENTACLLRTTHNVKGPQSESLWHMPRFERKAKPHLCTFRSETALAAAHKGNQLEMAGREGIYPGGIMRKAETTCDKVYPQKD</sequence>